<accession>A0AAW6RDT5</accession>
<gene>
    <name evidence="2" type="ORF">QBL07_13610</name>
</gene>
<dbReference type="KEGG" id="gru:GCWB2_18790"/>
<name>A0AAW6RDT5_GORRU</name>
<keyword evidence="1" id="KW-1133">Transmembrane helix</keyword>
<feature type="transmembrane region" description="Helical" evidence="1">
    <location>
        <begin position="6"/>
        <end position="26"/>
    </location>
</feature>
<evidence type="ECO:0000256" key="1">
    <source>
        <dbReference type="SAM" id="Phobius"/>
    </source>
</evidence>
<sequence length="46" mass="4973">MAAVPLATVCGLVLLAIIVCTVLAVAGDGRRRVKYREAYDTRRPTL</sequence>
<proteinExistence type="predicted"/>
<dbReference type="RefSeq" id="WP_157226834.1">
    <property type="nucleotide sequence ID" value="NZ_CP022580.1"/>
</dbReference>
<dbReference type="EMBL" id="JARUXG010000007">
    <property type="protein sequence ID" value="MDG6781866.1"/>
    <property type="molecule type" value="Genomic_DNA"/>
</dbReference>
<comment type="caution">
    <text evidence="2">The sequence shown here is derived from an EMBL/GenBank/DDBJ whole genome shotgun (WGS) entry which is preliminary data.</text>
</comment>
<keyword evidence="1" id="KW-0472">Membrane</keyword>
<evidence type="ECO:0000313" key="2">
    <source>
        <dbReference type="EMBL" id="MDG6781866.1"/>
    </source>
</evidence>
<dbReference type="AlphaFoldDB" id="A0AAW6RDT5"/>
<organism evidence="2">
    <name type="scientific">Gordonia rubripertincta</name>
    <name type="common">Rhodococcus corallinus</name>
    <dbReference type="NCBI Taxonomy" id="36822"/>
    <lineage>
        <taxon>Bacteria</taxon>
        <taxon>Bacillati</taxon>
        <taxon>Actinomycetota</taxon>
        <taxon>Actinomycetes</taxon>
        <taxon>Mycobacteriales</taxon>
        <taxon>Gordoniaceae</taxon>
        <taxon>Gordonia</taxon>
    </lineage>
</organism>
<reference evidence="2" key="1">
    <citation type="submission" date="2023-04" db="EMBL/GenBank/DDBJ databases">
        <title>Characterization and analysis of the complete genome of Gordonia rubripertincta 112, the degrader of aromatic and aliphatic compounds.</title>
        <authorList>
            <person name="Frantsuzova E."/>
            <person name="Bogun A."/>
            <person name="Delegan Y."/>
        </authorList>
    </citation>
    <scope>NUCLEOTIDE SEQUENCE</scope>
    <source>
        <strain evidence="2">112</strain>
    </source>
</reference>
<keyword evidence="1" id="KW-0812">Transmembrane</keyword>
<protein>
    <submittedName>
        <fullName evidence="2">Uncharacterized protein</fullName>
    </submittedName>
</protein>